<sequence>MSCDDVKNSIENSIESSTIKGVYQNTGRVYDNVRTIRWFNLKSNGDMTLVETLNGKRFITNGKWVKLDKQETIKIVCNDGDRKGETHIINLTNVHYSDISFTFNGIDYTLYETKTAKMEEWLKTTPATFDYSYLFGTWTATPTYGGESANWKTLQVKSDYTFTLTTQNGEQTQTTTGTVGVGDKGKFLDLFAKSGAYAGQTFQGNVYGEISSSKMDMDVYNLNTETETRYDLTK</sequence>
<organism evidence="1 2">
    <name type="scientific">Pseudoprevotella muciniphila</name>
    <dbReference type="NCBI Taxonomy" id="2133944"/>
    <lineage>
        <taxon>Bacteria</taxon>
        <taxon>Pseudomonadati</taxon>
        <taxon>Bacteroidota</taxon>
        <taxon>Bacteroidia</taxon>
        <taxon>Bacteroidales</taxon>
        <taxon>Prevotellaceae</taxon>
        <taxon>Pseudoprevotella</taxon>
    </lineage>
</organism>
<accession>A0A5P8E6L3</accession>
<keyword evidence="2" id="KW-1185">Reference proteome</keyword>
<name>A0A5P8E6L3_9BACT</name>
<dbReference type="KEGG" id="alq:C7Y71_006325"/>
<dbReference type="AlphaFoldDB" id="A0A5P8E6L3"/>
<gene>
    <name evidence="1" type="ORF">C7Y71_006325</name>
</gene>
<evidence type="ECO:0000313" key="2">
    <source>
        <dbReference type="Proteomes" id="UP000249375"/>
    </source>
</evidence>
<protein>
    <submittedName>
        <fullName evidence="1">Uncharacterized protein</fullName>
    </submittedName>
</protein>
<evidence type="ECO:0000313" key="1">
    <source>
        <dbReference type="EMBL" id="QFQ12663.1"/>
    </source>
</evidence>
<dbReference type="Proteomes" id="UP000249375">
    <property type="component" value="Chromosome"/>
</dbReference>
<reference evidence="1 2" key="1">
    <citation type="submission" date="2018-11" db="EMBL/GenBank/DDBJ databases">
        <authorList>
            <person name="Na S.W."/>
            <person name="Baik M."/>
        </authorList>
    </citation>
    <scope>NUCLEOTIDE SEQUENCE [LARGE SCALE GENOMIC DNA]</scope>
    <source>
        <strain evidence="1 2">E39</strain>
    </source>
</reference>
<proteinExistence type="predicted"/>
<dbReference type="EMBL" id="CP033459">
    <property type="protein sequence ID" value="QFQ12663.1"/>
    <property type="molecule type" value="Genomic_DNA"/>
</dbReference>